<reference evidence="2" key="4">
    <citation type="submission" date="2025-08" db="UniProtKB">
        <authorList>
            <consortium name="Ensembl"/>
        </authorList>
    </citation>
    <scope>IDENTIFICATION</scope>
</reference>
<reference evidence="2" key="5">
    <citation type="submission" date="2025-09" db="UniProtKB">
        <authorList>
            <consortium name="Ensembl"/>
        </authorList>
    </citation>
    <scope>IDENTIFICATION</scope>
</reference>
<dbReference type="AlphaFoldDB" id="A0A671E7L2"/>
<reference evidence="2 3" key="1">
    <citation type="journal article" date="2015" name="Annu Rev Anim Biosci">
        <title>The Genome 10K Project: a way forward.</title>
        <authorList>
            <person name="Koepfli K.P."/>
            <person name="Paten B."/>
            <person name="O'Brien S.J."/>
            <person name="Koepfli K.P."/>
            <person name="Paten B."/>
            <person name="Antunes A."/>
            <person name="Belov K."/>
            <person name="Bustamante C."/>
            <person name="Castoe T.A."/>
            <person name="Clawson H."/>
            <person name="Crawford A.J."/>
            <person name="Diekhans M."/>
            <person name="Distel D."/>
            <person name="Durbin R."/>
            <person name="Earl D."/>
            <person name="Fujita M.K."/>
            <person name="Gamble T."/>
            <person name="Georges A."/>
            <person name="Gemmell N."/>
            <person name="Gilbert M.T."/>
            <person name="Graves J.M."/>
            <person name="Green R.E."/>
            <person name="Hickey G."/>
            <person name="Jarvis E.D."/>
            <person name="Johnson W."/>
            <person name="Komissarov A."/>
            <person name="Korf I."/>
            <person name="Kuhn R."/>
            <person name="Larkin D.M."/>
            <person name="Lewin H."/>
            <person name="Lopez J.V."/>
            <person name="Ma J."/>
            <person name="Marques-Bonet T."/>
            <person name="Miller W."/>
            <person name="Murphy R."/>
            <person name="Pevzner P."/>
            <person name="Shapiro B."/>
            <person name="Steiner C."/>
            <person name="Tamazian G."/>
            <person name="Venkatesh B."/>
            <person name="Wang J."/>
            <person name="Wayne R."/>
            <person name="Wiley E."/>
            <person name="Yang H."/>
            <person name="Zhang G."/>
            <person name="Haussler D."/>
            <person name="Ryder O."/>
            <person name="O'Brien S.J."/>
        </authorList>
    </citation>
    <scope>NUCLEOTIDE SEQUENCE</scope>
</reference>
<organism evidence="2 3">
    <name type="scientific">Rhinolophus ferrumequinum</name>
    <name type="common">Greater horseshoe bat</name>
    <dbReference type="NCBI Taxonomy" id="59479"/>
    <lineage>
        <taxon>Eukaryota</taxon>
        <taxon>Metazoa</taxon>
        <taxon>Chordata</taxon>
        <taxon>Craniata</taxon>
        <taxon>Vertebrata</taxon>
        <taxon>Euteleostomi</taxon>
        <taxon>Mammalia</taxon>
        <taxon>Eutheria</taxon>
        <taxon>Laurasiatheria</taxon>
        <taxon>Chiroptera</taxon>
        <taxon>Yinpterochiroptera</taxon>
        <taxon>Rhinolophoidea</taxon>
        <taxon>Rhinolophidae</taxon>
        <taxon>Rhinolophinae</taxon>
        <taxon>Rhinolophus</taxon>
    </lineage>
</organism>
<reference evidence="2 3" key="2">
    <citation type="journal article" date="2018" name="Annu Rev Anim Biosci">
        <title>Bat Biology, Genomes, and the Bat1K Project: To Generate Chromosome-Level Genomes for All Living Bat Species.</title>
        <authorList>
            <person name="Teeling E.C."/>
            <person name="Vernes S.C."/>
            <person name="Davalos L.M."/>
            <person name="Ray D.A."/>
            <person name="Gilbert M.T.P."/>
            <person name="Myers E."/>
        </authorList>
    </citation>
    <scope>NUCLEOTIDE SEQUENCE</scope>
</reference>
<feature type="region of interest" description="Disordered" evidence="1">
    <location>
        <begin position="22"/>
        <end position="60"/>
    </location>
</feature>
<proteinExistence type="predicted"/>
<keyword evidence="3" id="KW-1185">Reference proteome</keyword>
<sequence>MKVIENPAKKDEEMEIQELHPKEAEHTAEEADHKDVEVAGKLSSRRASRKGQRSVPRYLN</sequence>
<protein>
    <submittedName>
        <fullName evidence="2">Uncharacterized protein</fullName>
    </submittedName>
</protein>
<dbReference type="Proteomes" id="UP000472240">
    <property type="component" value="Chromosome 10"/>
</dbReference>
<feature type="compositionally biased region" description="Basic and acidic residues" evidence="1">
    <location>
        <begin position="22"/>
        <end position="38"/>
    </location>
</feature>
<accession>A0A671E7L2</accession>
<dbReference type="Gene3D" id="1.20.5.170">
    <property type="match status" value="1"/>
</dbReference>
<name>A0A671E7L2_RHIFE</name>
<dbReference type="OMA" id="MEIQELH"/>
<evidence type="ECO:0000313" key="3">
    <source>
        <dbReference type="Proteomes" id="UP000472240"/>
    </source>
</evidence>
<evidence type="ECO:0000313" key="2">
    <source>
        <dbReference type="Ensembl" id="ENSRFEP00010006537.1"/>
    </source>
</evidence>
<dbReference type="Ensembl" id="ENSRFET00010007163.1">
    <property type="protein sequence ID" value="ENSRFEP00010006537.1"/>
    <property type="gene ID" value="ENSRFEG00010004445.1"/>
</dbReference>
<feature type="compositionally biased region" description="Basic residues" evidence="1">
    <location>
        <begin position="43"/>
        <end position="52"/>
    </location>
</feature>
<evidence type="ECO:0000256" key="1">
    <source>
        <dbReference type="SAM" id="MobiDB-lite"/>
    </source>
</evidence>
<reference evidence="3" key="3">
    <citation type="submission" date="2018-12" db="EMBL/GenBank/DDBJ databases">
        <title>G10K-VGP greater horseshoe bat female genome, primary haplotype.</title>
        <authorList>
            <person name="Teeling E."/>
            <person name="Myers G."/>
            <person name="Vernes S."/>
            <person name="Pippel M."/>
            <person name="Winkler S."/>
            <person name="Fedrigo O."/>
            <person name="Rhie A."/>
            <person name="Koren S."/>
            <person name="Phillippy A."/>
            <person name="Lewin H."/>
            <person name="Damas J."/>
            <person name="Howe K."/>
            <person name="Mountcastle J."/>
            <person name="Jarvis E.D."/>
        </authorList>
    </citation>
    <scope>NUCLEOTIDE SEQUENCE [LARGE SCALE GENOMIC DNA]</scope>
</reference>
<dbReference type="InParanoid" id="A0A671E7L2"/>